<proteinExistence type="predicted"/>
<dbReference type="GeneID" id="19953210"/>
<keyword evidence="2" id="KW-1185">Reference proteome</keyword>
<reference evidence="1 2" key="1">
    <citation type="submission" date="2012-04" db="EMBL/GenBank/DDBJ databases">
        <title>The Genome Sequence of Saprolegnia declina VS20.</title>
        <authorList>
            <consortium name="The Broad Institute Genome Sequencing Platform"/>
            <person name="Russ C."/>
            <person name="Nusbaum C."/>
            <person name="Tyler B."/>
            <person name="van West P."/>
            <person name="Dieguez-Uribeondo J."/>
            <person name="de Bruijn I."/>
            <person name="Tripathy S."/>
            <person name="Jiang R."/>
            <person name="Young S.K."/>
            <person name="Zeng Q."/>
            <person name="Gargeya S."/>
            <person name="Fitzgerald M."/>
            <person name="Haas B."/>
            <person name="Abouelleil A."/>
            <person name="Alvarado L."/>
            <person name="Arachchi H.M."/>
            <person name="Berlin A."/>
            <person name="Chapman S.B."/>
            <person name="Goldberg J."/>
            <person name="Griggs A."/>
            <person name="Gujja S."/>
            <person name="Hansen M."/>
            <person name="Howarth C."/>
            <person name="Imamovic A."/>
            <person name="Larimer J."/>
            <person name="McCowen C."/>
            <person name="Montmayeur A."/>
            <person name="Murphy C."/>
            <person name="Neiman D."/>
            <person name="Pearson M."/>
            <person name="Priest M."/>
            <person name="Roberts A."/>
            <person name="Saif S."/>
            <person name="Shea T."/>
            <person name="Sisk P."/>
            <person name="Sykes S."/>
            <person name="Wortman J."/>
            <person name="Nusbaum C."/>
            <person name="Birren B."/>
        </authorList>
    </citation>
    <scope>NUCLEOTIDE SEQUENCE [LARGE SCALE GENOMIC DNA]</scope>
    <source>
        <strain evidence="1 2">VS20</strain>
    </source>
</reference>
<gene>
    <name evidence="1" type="ORF">SDRG_12483</name>
</gene>
<dbReference type="InParanoid" id="T0Q519"/>
<accession>T0Q519</accession>
<sequence>MAVKDDRYQRALERIKPRSPTLLTGACRLPAVHVDGRPAYLASPSAQTMAPGRYEAVEVDPAWQDDLQRAVAPLVAHDDVGFRISLGHLVVSPVDAPLDAMKPGKRSKRFGTLIVELIGPENETWTVHSSGISHAWAAGPLRWYAVFGFATPSVQHHGSRTGRRIALVYNLVAQRDGLPPTPVKNTDAVRAFQKLARTRRDEDPCVLYVRQGSGYNTSALDEDLVDIIAGSKKYDMVEAQTTVVKGSLIVTRATSFRRHLPKLLLNSLQGRVLTRWFGADPDDEAPLYVVLWPCTARWRLLSITNVLHALATNRGQLHGLLEGPRRSPKDALPLLVKVLVDTYDISPSIQAHLCRILLREPSKAALCLFIRNQFVPNDDSGRFFMDVLDVCGWLPTHDSVSVATAVLAMLRRCHKHLEHSVMMLVALTQVPVHGLVAHAECIQAAYNTCVDVLARHVETPQLKESSKFLASFLYLEQSVHASRSETEDSWFDRGLPPAEPTIIESFEARPAGLVDILLAKPALFAAHVLAPALAMLNFVPTNIDQAVRMMELDLHGTLRHVSSHTAASFLRALDIAGRLDTTASYLWADLGVVAIPVFAILLAQGGPIKNADAMAAMLRTTAGCCIVQIPHLDQVLGEMAAMWPNVHDLFPRFAHAAYDVALLQQHLLEEATIVFDSSGVVDGHIFASCVHSFLTTSPVAFPHLSCITQLARALTDHGVFHAGRAIAGAALTTVHAEMANWTCFLECSCAPCTGLRVFLNDAREGVFDIDDMDARHVRTSLTLLSSIHIVPHHVLRVHKLVFFPYTDLAIATLRQLRASASDLKDMVVGGHFAQADF</sequence>
<organism evidence="1 2">
    <name type="scientific">Saprolegnia diclina (strain VS20)</name>
    <dbReference type="NCBI Taxonomy" id="1156394"/>
    <lineage>
        <taxon>Eukaryota</taxon>
        <taxon>Sar</taxon>
        <taxon>Stramenopiles</taxon>
        <taxon>Oomycota</taxon>
        <taxon>Saprolegniomycetes</taxon>
        <taxon>Saprolegniales</taxon>
        <taxon>Saprolegniaceae</taxon>
        <taxon>Saprolegnia</taxon>
    </lineage>
</organism>
<dbReference type="VEuPathDB" id="FungiDB:SDRG_12483"/>
<dbReference type="AlphaFoldDB" id="T0Q519"/>
<evidence type="ECO:0000313" key="2">
    <source>
        <dbReference type="Proteomes" id="UP000030762"/>
    </source>
</evidence>
<evidence type="ECO:0000313" key="1">
    <source>
        <dbReference type="EMBL" id="EQC29711.1"/>
    </source>
</evidence>
<dbReference type="Proteomes" id="UP000030762">
    <property type="component" value="Unassembled WGS sequence"/>
</dbReference>
<protein>
    <submittedName>
        <fullName evidence="1">Uncharacterized protein</fullName>
    </submittedName>
</protein>
<name>T0Q519_SAPDV</name>
<dbReference type="EMBL" id="JH767181">
    <property type="protein sequence ID" value="EQC29711.1"/>
    <property type="molecule type" value="Genomic_DNA"/>
</dbReference>
<dbReference type="RefSeq" id="XP_008616777.1">
    <property type="nucleotide sequence ID" value="XM_008618555.1"/>
</dbReference>